<dbReference type="AlphaFoldDB" id="A0A9N9FFB3"/>
<feature type="compositionally biased region" description="Polar residues" evidence="1">
    <location>
        <begin position="164"/>
        <end position="175"/>
    </location>
</feature>
<dbReference type="OrthoDB" id="2441323at2759"/>
<protein>
    <submittedName>
        <fullName evidence="2">8592_t:CDS:1</fullName>
    </submittedName>
</protein>
<keyword evidence="3" id="KW-1185">Reference proteome</keyword>
<evidence type="ECO:0000256" key="1">
    <source>
        <dbReference type="SAM" id="MobiDB-lite"/>
    </source>
</evidence>
<name>A0A9N9FFB3_9GLOM</name>
<feature type="compositionally biased region" description="Polar residues" evidence="1">
    <location>
        <begin position="329"/>
        <end position="346"/>
    </location>
</feature>
<comment type="caution">
    <text evidence="2">The sequence shown here is derived from an EMBL/GenBank/DDBJ whole genome shotgun (WGS) entry which is preliminary data.</text>
</comment>
<sequence length="596" mass="67953">MIETVDDKDELIKNSFNIIWKATEGRITTATFNTNLLFSGTFFLNNETSKTLHLDAPNVNEAPITIDDEDLQLNTEEIQESGPQLNYEEHGKNEIKGLDSVASPLNHKESGDQSSDSIEMDLGNEIQVLESSVQEQSTNNSQLNTTKESGAQNSSFDIEEDSTNKNANFSDDSDASISVAQPLNQKESDYSDSSEEVDELIFDVLASRLAKRNSNKKYQSKINKNFNAKKIENNETKSRQVNKVNNESVYGSIERVPSDLTDDSLPSVIEILDVLASSSIINSQVPSTPPQNITEGNLSDVFMDYQHTYETENDIRQYPYVLIEKQSNDSLPTATGDTDFLRSNNQKSKKRKLKNLVQDESTEESNKSDSEIENQKYVNAHQGESNEADECSNPLTQLTLNRDKLFSNSNSIGDSLTTNFEDLFNKNDIEINISFQSSLEYSTNIEKLERYLKEWLFQFNQITSLKYKVDEKRLKMLYDLKRAYISLIIMLNAEYEHQMKRPPSHNTLRGFVCEKMQSILNIKERQERKYWLGTWRLIELFYLTRCPANIMVGAGITAKFLMSSTVENYDLFLKSLLDDNDASHQSPKFDSSVIQW</sequence>
<evidence type="ECO:0000313" key="3">
    <source>
        <dbReference type="Proteomes" id="UP000789396"/>
    </source>
</evidence>
<gene>
    <name evidence="2" type="ORF">RFULGI_LOCUS3708</name>
</gene>
<accession>A0A9N9FFB3</accession>
<feature type="region of interest" description="Disordered" evidence="1">
    <location>
        <begin position="132"/>
        <end position="175"/>
    </location>
</feature>
<evidence type="ECO:0000313" key="2">
    <source>
        <dbReference type="EMBL" id="CAG8529111.1"/>
    </source>
</evidence>
<feature type="region of interest" description="Disordered" evidence="1">
    <location>
        <begin position="329"/>
        <end position="374"/>
    </location>
</feature>
<feature type="compositionally biased region" description="Polar residues" evidence="1">
    <location>
        <begin position="132"/>
        <end position="156"/>
    </location>
</feature>
<dbReference type="Proteomes" id="UP000789396">
    <property type="component" value="Unassembled WGS sequence"/>
</dbReference>
<feature type="compositionally biased region" description="Basic and acidic residues" evidence="1">
    <location>
        <begin position="364"/>
        <end position="374"/>
    </location>
</feature>
<reference evidence="2" key="1">
    <citation type="submission" date="2021-06" db="EMBL/GenBank/DDBJ databases">
        <authorList>
            <person name="Kallberg Y."/>
            <person name="Tangrot J."/>
            <person name="Rosling A."/>
        </authorList>
    </citation>
    <scope>NUCLEOTIDE SEQUENCE</scope>
    <source>
        <strain evidence="2">IN212</strain>
    </source>
</reference>
<dbReference type="EMBL" id="CAJVPZ010003363">
    <property type="protein sequence ID" value="CAG8529111.1"/>
    <property type="molecule type" value="Genomic_DNA"/>
</dbReference>
<organism evidence="2 3">
    <name type="scientific">Racocetra fulgida</name>
    <dbReference type="NCBI Taxonomy" id="60492"/>
    <lineage>
        <taxon>Eukaryota</taxon>
        <taxon>Fungi</taxon>
        <taxon>Fungi incertae sedis</taxon>
        <taxon>Mucoromycota</taxon>
        <taxon>Glomeromycotina</taxon>
        <taxon>Glomeromycetes</taxon>
        <taxon>Diversisporales</taxon>
        <taxon>Gigasporaceae</taxon>
        <taxon>Racocetra</taxon>
    </lineage>
</organism>
<proteinExistence type="predicted"/>